<dbReference type="AlphaFoldDB" id="A0AAU7BXA9"/>
<keyword evidence="3 8" id="KW-0489">Methyltransferase</keyword>
<accession>A0AAU7BXA9</accession>
<feature type="domain" description="DNA methylase N-4/N-6" evidence="7">
    <location>
        <begin position="67"/>
        <end position="445"/>
    </location>
</feature>
<evidence type="ECO:0000259" key="7">
    <source>
        <dbReference type="Pfam" id="PF01555"/>
    </source>
</evidence>
<dbReference type="Gene3D" id="3.40.50.150">
    <property type="entry name" value="Vaccinia Virus protein VP39"/>
    <property type="match status" value="1"/>
</dbReference>
<name>A0AAU7BXA9_9FLAO</name>
<reference evidence="8" key="1">
    <citation type="submission" date="2024-05" db="EMBL/GenBank/DDBJ databases">
        <title>Pontimicrobium maritimus sp. nov., isolated form sea water.</title>
        <authorList>
            <person name="Muhammad N."/>
            <person name="Vuong T.Q."/>
            <person name="Han H.L."/>
            <person name="Kim S.-G."/>
        </authorList>
    </citation>
    <scope>NUCLEOTIDE SEQUENCE</scope>
    <source>
        <strain evidence="8">SW4</strain>
    </source>
</reference>
<dbReference type="RefSeq" id="WP_347925899.1">
    <property type="nucleotide sequence ID" value="NZ_CP157199.1"/>
</dbReference>
<dbReference type="GO" id="GO:0003677">
    <property type="term" value="F:DNA binding"/>
    <property type="evidence" value="ECO:0007669"/>
    <property type="project" value="InterPro"/>
</dbReference>
<dbReference type="REBASE" id="836012">
    <property type="entry name" value="M.PspSW4ORF6635P"/>
</dbReference>
<dbReference type="InterPro" id="IPR002295">
    <property type="entry name" value="N4/N6-MTase_EcoPI_Mod-like"/>
</dbReference>
<evidence type="ECO:0000256" key="3">
    <source>
        <dbReference type="ARBA" id="ARBA00022603"/>
    </source>
</evidence>
<keyword evidence="5" id="KW-0949">S-adenosyl-L-methionine</keyword>
<dbReference type="Pfam" id="PF01555">
    <property type="entry name" value="N6_N4_Mtase"/>
    <property type="match status" value="1"/>
</dbReference>
<dbReference type="GO" id="GO:0008170">
    <property type="term" value="F:N-methyltransferase activity"/>
    <property type="evidence" value="ECO:0007669"/>
    <property type="project" value="InterPro"/>
</dbReference>
<dbReference type="PROSITE" id="PS00092">
    <property type="entry name" value="N6_MTASE"/>
    <property type="match status" value="1"/>
</dbReference>
<dbReference type="InterPro" id="IPR002941">
    <property type="entry name" value="DNA_methylase_N4/N6"/>
</dbReference>
<dbReference type="EMBL" id="CP157199">
    <property type="protein sequence ID" value="XBG62579.1"/>
    <property type="molecule type" value="Genomic_DNA"/>
</dbReference>
<keyword evidence="4 8" id="KW-0808">Transferase</keyword>
<evidence type="ECO:0000313" key="8">
    <source>
        <dbReference type="EMBL" id="XBG62579.1"/>
    </source>
</evidence>
<proteinExistence type="inferred from homology"/>
<evidence type="ECO:0000256" key="5">
    <source>
        <dbReference type="ARBA" id="ARBA00022691"/>
    </source>
</evidence>
<dbReference type="EC" id="2.1.1.72" evidence="2"/>
<dbReference type="SUPFAM" id="SSF53335">
    <property type="entry name" value="S-adenosyl-L-methionine-dependent methyltransferases"/>
    <property type="match status" value="1"/>
</dbReference>
<gene>
    <name evidence="8" type="ORF">ABGB03_06635</name>
</gene>
<organism evidence="8">
    <name type="scientific">Pontimicrobium sp. SW4</name>
    <dbReference type="NCBI Taxonomy" id="3153519"/>
    <lineage>
        <taxon>Bacteria</taxon>
        <taxon>Pseudomonadati</taxon>
        <taxon>Bacteroidota</taxon>
        <taxon>Flavobacteriia</taxon>
        <taxon>Flavobacteriales</taxon>
        <taxon>Flavobacteriaceae</taxon>
        <taxon>Pontimicrobium</taxon>
    </lineage>
</organism>
<evidence type="ECO:0000256" key="4">
    <source>
        <dbReference type="ARBA" id="ARBA00022679"/>
    </source>
</evidence>
<comment type="similarity">
    <text evidence="1">Belongs to the N(4)/N(6)-methyltransferase family.</text>
</comment>
<comment type="catalytic activity">
    <reaction evidence="6">
        <text>a 2'-deoxyadenosine in DNA + S-adenosyl-L-methionine = an N(6)-methyl-2'-deoxyadenosine in DNA + S-adenosyl-L-homocysteine + H(+)</text>
        <dbReference type="Rhea" id="RHEA:15197"/>
        <dbReference type="Rhea" id="RHEA-COMP:12418"/>
        <dbReference type="Rhea" id="RHEA-COMP:12419"/>
        <dbReference type="ChEBI" id="CHEBI:15378"/>
        <dbReference type="ChEBI" id="CHEBI:57856"/>
        <dbReference type="ChEBI" id="CHEBI:59789"/>
        <dbReference type="ChEBI" id="CHEBI:90615"/>
        <dbReference type="ChEBI" id="CHEBI:90616"/>
        <dbReference type="EC" id="2.1.1.72"/>
    </reaction>
</comment>
<dbReference type="PIRSF" id="PIRSF015855">
    <property type="entry name" value="TypeIII_Mtase_mKpnI"/>
    <property type="match status" value="1"/>
</dbReference>
<dbReference type="GO" id="GO:0032259">
    <property type="term" value="P:methylation"/>
    <property type="evidence" value="ECO:0007669"/>
    <property type="project" value="UniProtKB-KW"/>
</dbReference>
<dbReference type="InterPro" id="IPR002052">
    <property type="entry name" value="DNA_methylase_N6_adenine_CS"/>
</dbReference>
<protein>
    <recommendedName>
        <fullName evidence="2">site-specific DNA-methyltransferase (adenine-specific)</fullName>
        <ecNumber evidence="2">2.1.1.72</ecNumber>
    </recommendedName>
</protein>
<dbReference type="PRINTS" id="PR00506">
    <property type="entry name" value="D21N6MTFRASE"/>
</dbReference>
<evidence type="ECO:0000256" key="1">
    <source>
        <dbReference type="ARBA" id="ARBA00006594"/>
    </source>
</evidence>
<sequence length="584" mass="67708">MPTLNWIGKDKVTSHHQDVPYRVLEHKYGFTAKKGEQTEPTQSGNKIIHGDNLEALKSLLPEYEGRVNAIYIDPPYNTGNEGWQYNDNVNHPKIKKWLGETVGQEGDDLTRHDKWLCMMYPRLMLLNKLLSTEGIIFISIDDNEQANLKIIMDEIFGRKSFITTLHVEMSSVQGQKVKFAKQGNIVKNGEYILVYRKNGNKAIAKNILYNKQDYDTHYSLFLEQINDDTFKEITLSKHIIENEKDVLQHLLNLKLANEKKGKYTLSNKNIAKAYSVSEEFREFVHKNAEFIVADDKVSSLSGLENLELEQGIVKKIHKSSRSYLLTKNSNDNIRQRLILGEKVNNANDFNTTYGLTTIRGDWWSGYYKDMGNVAKEANTKFDNAKKPKRLIRDLLYMSTSSNDIILDSFAGSGTTAHSVIDLNIEDNGKRQYILIELEEYANKITAERVKRVIDGYNKSEQITGNDNGKFDFYELGLPLFDDSQNLNEQVEVEKIREYIWFSETRTPFVEQKEANYFLGKKEESIYYFIYEKDQLTTLDFDALELIKFKGEQYVIYADNCLLPKEFMAKNNIIFKKIPRDITRF</sequence>
<dbReference type="InterPro" id="IPR029063">
    <property type="entry name" value="SAM-dependent_MTases_sf"/>
</dbReference>
<dbReference type="GO" id="GO:0009007">
    <property type="term" value="F:site-specific DNA-methyltransferase (adenine-specific) activity"/>
    <property type="evidence" value="ECO:0007669"/>
    <property type="project" value="UniProtKB-EC"/>
</dbReference>
<evidence type="ECO:0000256" key="2">
    <source>
        <dbReference type="ARBA" id="ARBA00011900"/>
    </source>
</evidence>
<evidence type="ECO:0000256" key="6">
    <source>
        <dbReference type="ARBA" id="ARBA00047942"/>
    </source>
</evidence>